<gene>
    <name evidence="10" type="ORF">D0866_11252</name>
</gene>
<organism evidence="10 11">
    <name type="scientific">Hortaea werneckii</name>
    <name type="common">Black yeast</name>
    <name type="synonym">Cladosporium werneckii</name>
    <dbReference type="NCBI Taxonomy" id="91943"/>
    <lineage>
        <taxon>Eukaryota</taxon>
        <taxon>Fungi</taxon>
        <taxon>Dikarya</taxon>
        <taxon>Ascomycota</taxon>
        <taxon>Pezizomycotina</taxon>
        <taxon>Dothideomycetes</taxon>
        <taxon>Dothideomycetidae</taxon>
        <taxon>Mycosphaerellales</taxon>
        <taxon>Teratosphaeriaceae</taxon>
        <taxon>Hortaea</taxon>
    </lineage>
</organism>
<protein>
    <submittedName>
        <fullName evidence="10">Uncharacterized protein</fullName>
    </submittedName>
</protein>
<keyword evidence="3 9" id="KW-0812">Transmembrane</keyword>
<comment type="caution">
    <text evidence="10">The sequence shown here is derived from an EMBL/GenBank/DDBJ whole genome shotgun (WGS) entry which is preliminary data.</text>
</comment>
<dbReference type="EMBL" id="QWIM01001508">
    <property type="protein sequence ID" value="RMY24940.1"/>
    <property type="molecule type" value="Genomic_DNA"/>
</dbReference>
<keyword evidence="7 9" id="KW-0472">Membrane</keyword>
<dbReference type="GO" id="GO:0033617">
    <property type="term" value="P:mitochondrial respiratory chain complex IV assembly"/>
    <property type="evidence" value="ECO:0007669"/>
    <property type="project" value="InterPro"/>
</dbReference>
<evidence type="ECO:0000313" key="11">
    <source>
        <dbReference type="Proteomes" id="UP000276864"/>
    </source>
</evidence>
<proteinExistence type="inferred from homology"/>
<dbReference type="GO" id="GO:0005743">
    <property type="term" value="C:mitochondrial inner membrane"/>
    <property type="evidence" value="ECO:0007669"/>
    <property type="project" value="TreeGrafter"/>
</dbReference>
<reference evidence="10 11" key="1">
    <citation type="journal article" date="2018" name="BMC Genomics">
        <title>Genomic evidence for intraspecific hybridization in a clonal and extremely halotolerant yeast.</title>
        <authorList>
            <person name="Gostincar C."/>
            <person name="Stajich J.E."/>
            <person name="Zupancic J."/>
            <person name="Zalar P."/>
            <person name="Gunde-Cimerman N."/>
        </authorList>
    </citation>
    <scope>NUCLEOTIDE SEQUENCE [LARGE SCALE GENOMIC DNA]</scope>
    <source>
        <strain evidence="10 11">EXF-6651</strain>
    </source>
</reference>
<dbReference type="VEuPathDB" id="FungiDB:BTJ68_01811"/>
<dbReference type="PANTHER" id="PTHR33968">
    <property type="entry name" value="PROTEIN PET100 HOMOLOG, MITOCHONDRIAL"/>
    <property type="match status" value="1"/>
</dbReference>
<sequence>MSTILRRLRGGNLEVFKFGMYIMFPIGVMYYFGTNLDSRFSVPDFWPKEGQTHTIPFEKEDIQEELERLKQRRLQNRAKRLALQSEGVNTEHTEHRVEEARNPRPDILETVKVEEPEKAAMTRESVFTASLWPRCFANYLTRLAISQRTKAFFHADRQTRVKIVNCFSARYGFVVAEYNVSPAEQIKRNEAKGMDWEWHAPWLSKWSDVLYVVMRWQTGFGETRFGSYRWCFRAMVKNRETKAVVKQALGGRLQNVRPWPGKSFRVSRDSEVGKALLGSPNGSGVGFMFADRKTDLGKKVVSEIIIFDGVSGEGRKDEDIKPCMAMKIVDKPSGSDGGVAGGGGNANIGAGLNSNPKGKRSFWQNLKGLLRGVGRSKL</sequence>
<evidence type="ECO:0000256" key="4">
    <source>
        <dbReference type="ARBA" id="ARBA00022946"/>
    </source>
</evidence>
<comment type="subcellular location">
    <subcellularLocation>
        <location evidence="1">Membrane</location>
        <topology evidence="1">Single-pass membrane protein</topology>
    </subcellularLocation>
    <subcellularLocation>
        <location evidence="2">Mitochondrion membrane</location>
    </subcellularLocation>
</comment>
<evidence type="ECO:0000256" key="2">
    <source>
        <dbReference type="ARBA" id="ARBA00004325"/>
    </source>
</evidence>
<evidence type="ECO:0000256" key="3">
    <source>
        <dbReference type="ARBA" id="ARBA00022692"/>
    </source>
</evidence>
<evidence type="ECO:0000256" key="9">
    <source>
        <dbReference type="SAM" id="Phobius"/>
    </source>
</evidence>
<evidence type="ECO:0000313" key="10">
    <source>
        <dbReference type="EMBL" id="RMY24940.1"/>
    </source>
</evidence>
<evidence type="ECO:0000256" key="7">
    <source>
        <dbReference type="ARBA" id="ARBA00023136"/>
    </source>
</evidence>
<dbReference type="GO" id="GO:0051082">
    <property type="term" value="F:unfolded protein binding"/>
    <property type="evidence" value="ECO:0007669"/>
    <property type="project" value="TreeGrafter"/>
</dbReference>
<dbReference type="InterPro" id="IPR018625">
    <property type="entry name" value="Pet100"/>
</dbReference>
<evidence type="ECO:0000256" key="6">
    <source>
        <dbReference type="ARBA" id="ARBA00023128"/>
    </source>
</evidence>
<dbReference type="Pfam" id="PF09803">
    <property type="entry name" value="Pet100"/>
    <property type="match status" value="1"/>
</dbReference>
<keyword evidence="4" id="KW-0809">Transit peptide</keyword>
<feature type="transmembrane region" description="Helical" evidence="9">
    <location>
        <begin position="15"/>
        <end position="33"/>
    </location>
</feature>
<evidence type="ECO:0000256" key="8">
    <source>
        <dbReference type="ARBA" id="ARBA00038077"/>
    </source>
</evidence>
<name>A0A3M7ACD5_HORWE</name>
<keyword evidence="5 9" id="KW-1133">Transmembrane helix</keyword>
<dbReference type="Proteomes" id="UP000276864">
    <property type="component" value="Unassembled WGS sequence"/>
</dbReference>
<dbReference type="AlphaFoldDB" id="A0A3M7ACD5"/>
<accession>A0A3M7ACD5</accession>
<comment type="similarity">
    <text evidence="8">Belongs to the PET100 family.</text>
</comment>
<evidence type="ECO:0000256" key="1">
    <source>
        <dbReference type="ARBA" id="ARBA00004167"/>
    </source>
</evidence>
<keyword evidence="6" id="KW-0496">Mitochondrion</keyword>
<evidence type="ECO:0000256" key="5">
    <source>
        <dbReference type="ARBA" id="ARBA00022989"/>
    </source>
</evidence>
<dbReference type="PANTHER" id="PTHR33968:SF1">
    <property type="entry name" value="PROTEIN PET100 HOMOLOG, MITOCHONDRIAL"/>
    <property type="match status" value="1"/>
</dbReference>